<comment type="caution">
    <text evidence="1">The sequence shown here is derived from an EMBL/GenBank/DDBJ whole genome shotgun (WGS) entry which is preliminary data.</text>
</comment>
<protein>
    <submittedName>
        <fullName evidence="1">Uncharacterized protein</fullName>
    </submittedName>
</protein>
<dbReference type="PANTHER" id="PTHR24177:SF365">
    <property type="entry name" value="ANKYRIN REPEAT-CONTAINING PROTEIN NPR4-LIKE ISOFORM X1"/>
    <property type="match status" value="1"/>
</dbReference>
<evidence type="ECO:0000313" key="1">
    <source>
        <dbReference type="EMBL" id="MCL7039648.1"/>
    </source>
</evidence>
<proteinExistence type="predicted"/>
<dbReference type="PANTHER" id="PTHR24177">
    <property type="entry name" value="CASKIN"/>
    <property type="match status" value="1"/>
</dbReference>
<dbReference type="GO" id="GO:0016020">
    <property type="term" value="C:membrane"/>
    <property type="evidence" value="ECO:0007669"/>
    <property type="project" value="TreeGrafter"/>
</dbReference>
<name>A0AA41VEC0_PAPNU</name>
<reference evidence="1" key="1">
    <citation type="submission" date="2022-03" db="EMBL/GenBank/DDBJ databases">
        <title>A functionally conserved STORR gene fusion in Papaver species that diverged 16.8 million years ago.</title>
        <authorList>
            <person name="Catania T."/>
        </authorList>
    </citation>
    <scope>NUCLEOTIDE SEQUENCE</scope>
    <source>
        <strain evidence="1">S-191538</strain>
    </source>
</reference>
<dbReference type="InterPro" id="IPR036770">
    <property type="entry name" value="Ankyrin_rpt-contain_sf"/>
</dbReference>
<dbReference type="Proteomes" id="UP001177140">
    <property type="component" value="Unassembled WGS sequence"/>
</dbReference>
<sequence length="309" mass="34239">MPSEYLGKKTFTGNAPIALAVEANNLELVCDMVEMNPTLLGVHNEHENTPLITSAINGHQEIFDYLYSVTIQKRERLVIDDTVVSNIVTDALRVDLYDLALDLLNRFPTSAIVKDAYGATVFTVLAGKPSAFPSGNRFGLWKSYIYRRVGGGRHGLVWEAFKAVVPGFKLLHDKKVRQEQALQIVGIICPLLSDMSVDGLAEAGASDAIHLTTTNGIVKFFTMLINCNSNLVSSVDENGRGLFQNAVMSRQVNIFEAICQMGFKNQSTSSVDESKNNILHFAALWRPTLQLDKVSGEALQMQREIQWFQ</sequence>
<dbReference type="EMBL" id="JAJJMA010203522">
    <property type="protein sequence ID" value="MCL7039648.1"/>
    <property type="molecule type" value="Genomic_DNA"/>
</dbReference>
<organism evidence="1 2">
    <name type="scientific">Papaver nudicaule</name>
    <name type="common">Iceland poppy</name>
    <dbReference type="NCBI Taxonomy" id="74823"/>
    <lineage>
        <taxon>Eukaryota</taxon>
        <taxon>Viridiplantae</taxon>
        <taxon>Streptophyta</taxon>
        <taxon>Embryophyta</taxon>
        <taxon>Tracheophyta</taxon>
        <taxon>Spermatophyta</taxon>
        <taxon>Magnoliopsida</taxon>
        <taxon>Ranunculales</taxon>
        <taxon>Papaveraceae</taxon>
        <taxon>Papaveroideae</taxon>
        <taxon>Papaver</taxon>
    </lineage>
</organism>
<accession>A0AA41VEC0</accession>
<evidence type="ECO:0000313" key="2">
    <source>
        <dbReference type="Proteomes" id="UP001177140"/>
    </source>
</evidence>
<dbReference type="AlphaFoldDB" id="A0AA41VEC0"/>
<keyword evidence="2" id="KW-1185">Reference proteome</keyword>
<gene>
    <name evidence="1" type="ORF">MKW94_019491</name>
</gene>
<dbReference type="SUPFAM" id="SSF48403">
    <property type="entry name" value="Ankyrin repeat"/>
    <property type="match status" value="1"/>
</dbReference>
<feature type="non-terminal residue" evidence="1">
    <location>
        <position position="309"/>
    </location>
</feature>
<dbReference type="Gene3D" id="1.25.40.20">
    <property type="entry name" value="Ankyrin repeat-containing domain"/>
    <property type="match status" value="1"/>
</dbReference>